<keyword evidence="1" id="KW-0812">Transmembrane</keyword>
<feature type="transmembrane region" description="Helical" evidence="1">
    <location>
        <begin position="892"/>
        <end position="918"/>
    </location>
</feature>
<keyword evidence="1" id="KW-0472">Membrane</keyword>
<sequence length="1079" mass="125983">MKTLAPSQIREVESILAERHPLYYNGSKLHDVFPFLKNFRCFYKPDRNASDTVALLSDPDTYDPNTTEERRMEQLSSDQILKEQKKADKSFMDLGFGTIAYFDIHFQLAIIFFIILVLSLPSIYLFAFYSEGNRHYNGLLHSISIGNLGFSSTLCKDTSLAVNRLNLICATGRIEEIVDFGVIPNDASILDACMANSETRQCEGVYEEKKVRQKLQRDCVGRNSCVVRPREFVNEGLGKCTSKYAQFFGQVMCKHSVGQLKERAEIGNSLMVQALLTAGVYLAGMWYIRKSTKDRYEEWDRKTTTISDYTVKYNVPEVVYKDFLLSHGMYTNFQPSDGDISAEFEQESPIYAFKKELKRQVEDKLRQSSPVIYDSDDLIEISEINFTFMNTEVISMLIERGDALDTENESKVIEIENKIKDYLKNFSDQVSTPQEAYITFRTEEAYLRGIRMDSTSICGREVPRETWKGHPFVLEQVQEPSNIYWENRHTSLAWKLGKQVISTVILILILAFFIVILFYTMKIASRIRREYPQVDCDGVKGDLVDDEMLEHIAKTEWFHRHKSHEIGGGDLKLSTSNLQCYCDDFKQDLGRKETMKLTETVEIGGEIHSGFICEDYLKSDRILFFISLVVPLLIIVSNQVIKHVSVFLCKWIGFDKRTNEISMIQILCFAMLFFNNALVIFLLNARFVNFPVFNELFDGDHEDFDNSWYREIAPFIISPMFIQIIFPIQNFLPDLVIQQGLAWLDRRFTSQKLYKTNCNTALQYAELNSGTDHALFEKYPRLVNIVMLSMMYAFQLPIFLILTFICLIFSYIFDKVAVAYYHRKPPLYDDTLNNVSVHIMKWGAAFYLCLCYWVVSNRQMFGNVLEPKHYQEEIDIYHHYIFVKDPYVFQSVLRWTAITLIVIFAAYDIFNLFSILFISSSSKEELQSLEYLPDLTHCIPLKYIENALMEEKIIREKFGYKKMFDATVQDFFRARMLRSGKIDRQLTSQGSLLFADATSFDILRQPNYYEKFNYIIPAERKKDLNYDECDEVRRVLDFAFYKGQYHIDELFSYRDPAYSLKRFYDTGRIPTIKPKQYYR</sequence>
<name>A0AAD1XQB1_EUPCR</name>
<feature type="transmembrane region" description="Helical" evidence="1">
    <location>
        <begin position="622"/>
        <end position="641"/>
    </location>
</feature>
<dbReference type="PANTHER" id="PTHR13018:SF135">
    <property type="entry name" value="CSC1_OSCA1-LIKE 7TM REGION DOMAIN-CONTAINING PROTEIN"/>
    <property type="match status" value="1"/>
</dbReference>
<accession>A0AAD1XQB1</accession>
<dbReference type="AlphaFoldDB" id="A0AAD1XQB1"/>
<feature type="transmembrane region" description="Helical" evidence="1">
    <location>
        <begin position="500"/>
        <end position="519"/>
    </location>
</feature>
<gene>
    <name evidence="2" type="ORF">ECRASSUSDP1_LOCUS18315</name>
</gene>
<comment type="caution">
    <text evidence="2">The sequence shown here is derived from an EMBL/GenBank/DDBJ whole genome shotgun (WGS) entry which is preliminary data.</text>
</comment>
<organism evidence="2 3">
    <name type="scientific">Euplotes crassus</name>
    <dbReference type="NCBI Taxonomy" id="5936"/>
    <lineage>
        <taxon>Eukaryota</taxon>
        <taxon>Sar</taxon>
        <taxon>Alveolata</taxon>
        <taxon>Ciliophora</taxon>
        <taxon>Intramacronucleata</taxon>
        <taxon>Spirotrichea</taxon>
        <taxon>Hypotrichia</taxon>
        <taxon>Euplotida</taxon>
        <taxon>Euplotidae</taxon>
        <taxon>Moneuplotes</taxon>
    </lineage>
</organism>
<feature type="transmembrane region" description="Helical" evidence="1">
    <location>
        <begin position="104"/>
        <end position="129"/>
    </location>
</feature>
<proteinExistence type="predicted"/>
<dbReference type="GO" id="GO:0005886">
    <property type="term" value="C:plasma membrane"/>
    <property type="evidence" value="ECO:0007669"/>
    <property type="project" value="TreeGrafter"/>
</dbReference>
<evidence type="ECO:0000256" key="1">
    <source>
        <dbReference type="SAM" id="Phobius"/>
    </source>
</evidence>
<evidence type="ECO:0000313" key="3">
    <source>
        <dbReference type="Proteomes" id="UP001295684"/>
    </source>
</evidence>
<feature type="transmembrane region" description="Helical" evidence="1">
    <location>
        <begin position="661"/>
        <end position="683"/>
    </location>
</feature>
<reference evidence="2" key="1">
    <citation type="submission" date="2023-07" db="EMBL/GenBank/DDBJ databases">
        <authorList>
            <consortium name="AG Swart"/>
            <person name="Singh M."/>
            <person name="Singh A."/>
            <person name="Seah K."/>
            <person name="Emmerich C."/>
        </authorList>
    </citation>
    <scope>NUCLEOTIDE SEQUENCE</scope>
    <source>
        <strain evidence="2">DP1</strain>
    </source>
</reference>
<protein>
    <submittedName>
        <fullName evidence="2">Uncharacterized protein</fullName>
    </submittedName>
</protein>
<dbReference type="Proteomes" id="UP001295684">
    <property type="component" value="Unassembled WGS sequence"/>
</dbReference>
<dbReference type="GO" id="GO:0005227">
    <property type="term" value="F:calcium-activated cation channel activity"/>
    <property type="evidence" value="ECO:0007669"/>
    <property type="project" value="InterPro"/>
</dbReference>
<feature type="transmembrane region" description="Helical" evidence="1">
    <location>
        <begin position="835"/>
        <end position="855"/>
    </location>
</feature>
<keyword evidence="3" id="KW-1185">Reference proteome</keyword>
<evidence type="ECO:0000313" key="2">
    <source>
        <dbReference type="EMBL" id="CAI2376938.1"/>
    </source>
</evidence>
<keyword evidence="1" id="KW-1133">Transmembrane helix</keyword>
<dbReference type="PANTHER" id="PTHR13018">
    <property type="entry name" value="PROBABLE MEMBRANE PROTEIN DUF221-RELATED"/>
    <property type="match status" value="1"/>
</dbReference>
<feature type="transmembrane region" description="Helical" evidence="1">
    <location>
        <begin position="270"/>
        <end position="288"/>
    </location>
</feature>
<feature type="transmembrane region" description="Helical" evidence="1">
    <location>
        <begin position="785"/>
        <end position="813"/>
    </location>
</feature>
<dbReference type="EMBL" id="CAMPGE010018529">
    <property type="protein sequence ID" value="CAI2376938.1"/>
    <property type="molecule type" value="Genomic_DNA"/>
</dbReference>
<dbReference type="InterPro" id="IPR045122">
    <property type="entry name" value="Csc1-like"/>
</dbReference>